<evidence type="ECO:0000256" key="2">
    <source>
        <dbReference type="SAM" id="Phobius"/>
    </source>
</evidence>
<feature type="transmembrane region" description="Helical" evidence="2">
    <location>
        <begin position="91"/>
        <end position="110"/>
    </location>
</feature>
<keyword evidence="2" id="KW-1133">Transmembrane helix</keyword>
<evidence type="ECO:0000256" key="1">
    <source>
        <dbReference type="SAM" id="MobiDB-lite"/>
    </source>
</evidence>
<organism evidence="3 4">
    <name type="scientific">Ameca splendens</name>
    <dbReference type="NCBI Taxonomy" id="208324"/>
    <lineage>
        <taxon>Eukaryota</taxon>
        <taxon>Metazoa</taxon>
        <taxon>Chordata</taxon>
        <taxon>Craniata</taxon>
        <taxon>Vertebrata</taxon>
        <taxon>Euteleostomi</taxon>
        <taxon>Actinopterygii</taxon>
        <taxon>Neopterygii</taxon>
        <taxon>Teleostei</taxon>
        <taxon>Neoteleostei</taxon>
        <taxon>Acanthomorphata</taxon>
        <taxon>Ovalentaria</taxon>
        <taxon>Atherinomorphae</taxon>
        <taxon>Cyprinodontiformes</taxon>
        <taxon>Goodeidae</taxon>
        <taxon>Ameca</taxon>
    </lineage>
</organism>
<evidence type="ECO:0000313" key="3">
    <source>
        <dbReference type="EMBL" id="MEQ2302756.1"/>
    </source>
</evidence>
<feature type="region of interest" description="Disordered" evidence="1">
    <location>
        <begin position="51"/>
        <end position="70"/>
    </location>
</feature>
<keyword evidence="4" id="KW-1185">Reference proteome</keyword>
<comment type="caution">
    <text evidence="3">The sequence shown here is derived from an EMBL/GenBank/DDBJ whole genome shotgun (WGS) entry which is preliminary data.</text>
</comment>
<protein>
    <submittedName>
        <fullName evidence="3">Uncharacterized protein</fullName>
    </submittedName>
</protein>
<name>A0ABV0Z9Q4_9TELE</name>
<keyword evidence="2" id="KW-0812">Transmembrane</keyword>
<dbReference type="Proteomes" id="UP001469553">
    <property type="component" value="Unassembled WGS sequence"/>
</dbReference>
<proteinExistence type="predicted"/>
<keyword evidence="2" id="KW-0472">Membrane</keyword>
<dbReference type="EMBL" id="JAHRIP010056999">
    <property type="protein sequence ID" value="MEQ2302756.1"/>
    <property type="molecule type" value="Genomic_DNA"/>
</dbReference>
<reference evidence="3 4" key="1">
    <citation type="submission" date="2021-06" db="EMBL/GenBank/DDBJ databases">
        <authorList>
            <person name="Palmer J.M."/>
        </authorList>
    </citation>
    <scope>NUCLEOTIDE SEQUENCE [LARGE SCALE GENOMIC DNA]</scope>
    <source>
        <strain evidence="3 4">AS_MEX2019</strain>
        <tissue evidence="3">Muscle</tissue>
    </source>
</reference>
<accession>A0ABV0Z9Q4</accession>
<evidence type="ECO:0000313" key="4">
    <source>
        <dbReference type="Proteomes" id="UP001469553"/>
    </source>
</evidence>
<sequence>MSSCRNNLRIDSPRRDSVSDYINEELFFPLPEEDSIETAAPCTEQATSCRQLATSATRRRTPTTQLTRPSDMLNHPLFIRTITLNHSRCDITAPSICLFAILVYLVSHLVTPGDGHRPPPPCKYRQQMDK</sequence>
<gene>
    <name evidence="3" type="ORF">AMECASPLE_009985</name>
</gene>